<gene>
    <name evidence="13" type="ORF">C9J01_05120</name>
</gene>
<feature type="transmembrane region" description="Helical" evidence="12">
    <location>
        <begin position="371"/>
        <end position="391"/>
    </location>
</feature>
<comment type="subcellular location">
    <subcellularLocation>
        <location evidence="1">Cell inner membrane</location>
        <topology evidence="1">Multi-pass membrane protein</topology>
    </subcellularLocation>
</comment>
<feature type="transmembrane region" description="Helical" evidence="12">
    <location>
        <begin position="398"/>
        <end position="419"/>
    </location>
</feature>
<dbReference type="InterPro" id="IPR002528">
    <property type="entry name" value="MATE_fam"/>
</dbReference>
<dbReference type="GO" id="GO:0015297">
    <property type="term" value="F:antiporter activity"/>
    <property type="evidence" value="ECO:0007669"/>
    <property type="project" value="InterPro"/>
</dbReference>
<protein>
    <recommendedName>
        <fullName evidence="4">Multidrug export protein MepA</fullName>
    </recommendedName>
    <alternativeName>
        <fullName evidence="3">Multidrug resistance protein NorM</fullName>
    </alternativeName>
    <alternativeName>
        <fullName evidence="11">Na(+)/drug antiporter</fullName>
    </alternativeName>
</protein>
<evidence type="ECO:0000256" key="5">
    <source>
        <dbReference type="ARBA" id="ARBA00022448"/>
    </source>
</evidence>
<reference evidence="13 14" key="1">
    <citation type="submission" date="2018-03" db="EMBL/GenBank/DDBJ databases">
        <title>Whole genome sequencing of Histamine producing bacteria.</title>
        <authorList>
            <person name="Butler K."/>
        </authorList>
    </citation>
    <scope>NUCLEOTIDE SEQUENCE [LARGE SCALE GENOMIC DNA]</scope>
    <source>
        <strain evidence="13 14">DSM 19138</strain>
    </source>
</reference>
<dbReference type="AlphaFoldDB" id="A0A2T3NLL1"/>
<keyword evidence="6" id="KW-1003">Cell membrane</keyword>
<dbReference type="InterPro" id="IPR045070">
    <property type="entry name" value="MATE_MepA-like"/>
</dbReference>
<feature type="transmembrane region" description="Helical" evidence="12">
    <location>
        <begin position="102"/>
        <end position="124"/>
    </location>
</feature>
<evidence type="ECO:0000256" key="8">
    <source>
        <dbReference type="ARBA" id="ARBA00022989"/>
    </source>
</evidence>
<comment type="caution">
    <text evidence="13">The sequence shown here is derived from an EMBL/GenBank/DDBJ whole genome shotgun (WGS) entry which is preliminary data.</text>
</comment>
<evidence type="ECO:0000256" key="1">
    <source>
        <dbReference type="ARBA" id="ARBA00004429"/>
    </source>
</evidence>
<feature type="transmembrane region" description="Helical" evidence="12">
    <location>
        <begin position="278"/>
        <end position="297"/>
    </location>
</feature>
<evidence type="ECO:0000256" key="7">
    <source>
        <dbReference type="ARBA" id="ARBA00022692"/>
    </source>
</evidence>
<dbReference type="GO" id="GO:0042910">
    <property type="term" value="F:xenobiotic transmembrane transporter activity"/>
    <property type="evidence" value="ECO:0007669"/>
    <property type="project" value="InterPro"/>
</dbReference>
<evidence type="ECO:0000256" key="10">
    <source>
        <dbReference type="ARBA" id="ARBA00023251"/>
    </source>
</evidence>
<dbReference type="Proteomes" id="UP000241346">
    <property type="component" value="Unassembled WGS sequence"/>
</dbReference>
<dbReference type="NCBIfam" id="NF007130">
    <property type="entry name" value="PRK09575.1"/>
    <property type="match status" value="1"/>
</dbReference>
<evidence type="ECO:0000313" key="14">
    <source>
        <dbReference type="Proteomes" id="UP000241346"/>
    </source>
</evidence>
<keyword evidence="7 12" id="KW-0812">Transmembrane</keyword>
<dbReference type="Pfam" id="PF01554">
    <property type="entry name" value="MatE"/>
    <property type="match status" value="2"/>
</dbReference>
<proteinExistence type="inferred from homology"/>
<evidence type="ECO:0000256" key="12">
    <source>
        <dbReference type="SAM" id="Phobius"/>
    </source>
</evidence>
<evidence type="ECO:0000256" key="4">
    <source>
        <dbReference type="ARBA" id="ARBA00022106"/>
    </source>
</evidence>
<feature type="transmembrane region" description="Helical" evidence="12">
    <location>
        <begin position="65"/>
        <end position="90"/>
    </location>
</feature>
<sequence length="463" mass="49545">MQQNISPDSSQPNTAIDNKSIRKTFWRYAIPSVAAMLVNGLYQVIDGIFVGHYIGFEGLAGINMAWPIVGLIAGLGLLVGMGTGSLISIYKGEGNHNKAQQALSTGLGLIAIFGLLVMALLTMIAPSLLLAQGATGTPLAMGSAYIEVFTWGAVFTIAAGALPMLIRNDDSPNFSTALMMAGAVINIILDYIFIAHLDMGLKGAAIATIIAQISITVAAVGYFFTHYSKLRLSLRTLKFNFRIATNAVSLGTSSLFMYAYFSFIVAVHNKLFMDYGSAVHVGAFAIVGYLMTMYYLLAEGIASGMQPPVSYYYGAGHGKKIRATLILASKVVVLTGITSVIFLNLFPNTLVGLFSNSDPALATETVNGLRLHLFAMFLDGFIALASVYFMSVNQGGKALGISAGNMLVQLPFLYFLPQWLGVNGVWLSVPLSNILLAAIVVPLVWKDIQKKQRSDISFNAVTA</sequence>
<feature type="transmembrane region" description="Helical" evidence="12">
    <location>
        <begin position="325"/>
        <end position="346"/>
    </location>
</feature>
<keyword evidence="10" id="KW-0046">Antibiotic resistance</keyword>
<evidence type="ECO:0000256" key="2">
    <source>
        <dbReference type="ARBA" id="ARBA00008417"/>
    </source>
</evidence>
<comment type="similarity">
    <text evidence="2">Belongs to the multi antimicrobial extrusion (MATE) (TC 2.A.66.1) family. MepA subfamily.</text>
</comment>
<evidence type="ECO:0000256" key="9">
    <source>
        <dbReference type="ARBA" id="ARBA00023136"/>
    </source>
</evidence>
<dbReference type="InterPro" id="IPR051327">
    <property type="entry name" value="MATE_MepA_subfamily"/>
</dbReference>
<keyword evidence="5" id="KW-0813">Transport</keyword>
<keyword evidence="9 12" id="KW-0472">Membrane</keyword>
<feature type="transmembrane region" description="Helical" evidence="12">
    <location>
        <begin position="25"/>
        <end position="45"/>
    </location>
</feature>
<evidence type="ECO:0000313" key="13">
    <source>
        <dbReference type="EMBL" id="PSW16380.1"/>
    </source>
</evidence>
<keyword evidence="8 12" id="KW-1133">Transmembrane helix</keyword>
<dbReference type="PANTHER" id="PTHR43823:SF3">
    <property type="entry name" value="MULTIDRUG EXPORT PROTEIN MEPA"/>
    <property type="match status" value="1"/>
</dbReference>
<dbReference type="GO" id="GO:0046677">
    <property type="term" value="P:response to antibiotic"/>
    <property type="evidence" value="ECO:0007669"/>
    <property type="project" value="UniProtKB-KW"/>
</dbReference>
<dbReference type="RefSeq" id="WP_107297001.1">
    <property type="nucleotide sequence ID" value="NZ_PYMB01000001.1"/>
</dbReference>
<feature type="transmembrane region" description="Helical" evidence="12">
    <location>
        <begin position="244"/>
        <end position="266"/>
    </location>
</feature>
<dbReference type="PANTHER" id="PTHR43823">
    <property type="entry name" value="SPORULATION PROTEIN YKVU"/>
    <property type="match status" value="1"/>
</dbReference>
<evidence type="ECO:0000256" key="3">
    <source>
        <dbReference type="ARBA" id="ARBA00013489"/>
    </source>
</evidence>
<dbReference type="OrthoDB" id="9811110at2"/>
<name>A0A2T3NLL1_9GAMM</name>
<dbReference type="PIRSF" id="PIRSF006603">
    <property type="entry name" value="DinF"/>
    <property type="match status" value="1"/>
</dbReference>
<dbReference type="CDD" id="cd13143">
    <property type="entry name" value="MATE_MepA_like"/>
    <property type="match status" value="1"/>
</dbReference>
<accession>A0A2T3NLL1</accession>
<feature type="transmembrane region" description="Helical" evidence="12">
    <location>
        <begin position="425"/>
        <end position="445"/>
    </location>
</feature>
<dbReference type="InterPro" id="IPR048279">
    <property type="entry name" value="MdtK-like"/>
</dbReference>
<dbReference type="EMBL" id="PYMB01000001">
    <property type="protein sequence ID" value="PSW16380.1"/>
    <property type="molecule type" value="Genomic_DNA"/>
</dbReference>
<feature type="transmembrane region" description="Helical" evidence="12">
    <location>
        <begin position="203"/>
        <end position="224"/>
    </location>
</feature>
<feature type="transmembrane region" description="Helical" evidence="12">
    <location>
        <begin position="178"/>
        <end position="197"/>
    </location>
</feature>
<dbReference type="GO" id="GO:0005886">
    <property type="term" value="C:plasma membrane"/>
    <property type="evidence" value="ECO:0007669"/>
    <property type="project" value="UniProtKB-SubCell"/>
</dbReference>
<evidence type="ECO:0000256" key="11">
    <source>
        <dbReference type="ARBA" id="ARBA00030855"/>
    </source>
</evidence>
<feature type="transmembrane region" description="Helical" evidence="12">
    <location>
        <begin position="144"/>
        <end position="166"/>
    </location>
</feature>
<evidence type="ECO:0000256" key="6">
    <source>
        <dbReference type="ARBA" id="ARBA00022475"/>
    </source>
</evidence>
<organism evidence="13 14">
    <name type="scientific">Photobacterium rosenbergii</name>
    <dbReference type="NCBI Taxonomy" id="294936"/>
    <lineage>
        <taxon>Bacteria</taxon>
        <taxon>Pseudomonadati</taxon>
        <taxon>Pseudomonadota</taxon>
        <taxon>Gammaproteobacteria</taxon>
        <taxon>Vibrionales</taxon>
        <taxon>Vibrionaceae</taxon>
        <taxon>Photobacterium</taxon>
    </lineage>
</organism>